<reference evidence="2 3" key="1">
    <citation type="journal article" date="2018" name="ISME J.">
        <title>Endosymbiont genomes yield clues of tubeworm success.</title>
        <authorList>
            <person name="Li Y."/>
            <person name="Liles M.R."/>
            <person name="Halanych K.M."/>
        </authorList>
    </citation>
    <scope>NUCLEOTIDE SEQUENCE [LARGE SCALE GENOMIC DNA]</scope>
    <source>
        <strain evidence="2">A1464</strain>
    </source>
</reference>
<evidence type="ECO:0000313" key="2">
    <source>
        <dbReference type="EMBL" id="RDH81361.1"/>
    </source>
</evidence>
<gene>
    <name evidence="2" type="ORF">DIZ80_14815</name>
</gene>
<dbReference type="Proteomes" id="UP000254266">
    <property type="component" value="Unassembled WGS sequence"/>
</dbReference>
<dbReference type="SUPFAM" id="SSF52091">
    <property type="entry name" value="SpoIIaa-like"/>
    <property type="match status" value="1"/>
</dbReference>
<dbReference type="AlphaFoldDB" id="A0A370D8Z7"/>
<accession>A0A370D8Z7</accession>
<evidence type="ECO:0000259" key="1">
    <source>
        <dbReference type="PROSITE" id="PS50801"/>
    </source>
</evidence>
<evidence type="ECO:0000313" key="3">
    <source>
        <dbReference type="Proteomes" id="UP000254266"/>
    </source>
</evidence>
<sequence>MFKLEQNKSQVKLFGQLNFDTVSRLLNKPEIDFDCVENDQIEVDLSQISRFNSASLALLIEWMKMADQKGLQIKYHSAPEQLMKIAQAYGFHHELPLTST</sequence>
<dbReference type="Gene3D" id="3.30.750.24">
    <property type="entry name" value="STAS domain"/>
    <property type="match status" value="1"/>
</dbReference>
<protein>
    <recommendedName>
        <fullName evidence="1">STAS domain-containing protein</fullName>
    </recommendedName>
</protein>
<comment type="caution">
    <text evidence="2">The sequence shown here is derived from an EMBL/GenBank/DDBJ whole genome shotgun (WGS) entry which is preliminary data.</text>
</comment>
<organism evidence="2 3">
    <name type="scientific">endosymbiont of Galathealinum brachiosum</name>
    <dbReference type="NCBI Taxonomy" id="2200906"/>
    <lineage>
        <taxon>Bacteria</taxon>
        <taxon>Pseudomonadati</taxon>
        <taxon>Pseudomonadota</taxon>
        <taxon>Gammaproteobacteria</taxon>
        <taxon>sulfur-oxidizing symbionts</taxon>
    </lineage>
</organism>
<feature type="domain" description="STAS" evidence="1">
    <location>
        <begin position="11"/>
        <end position="100"/>
    </location>
</feature>
<dbReference type="EMBL" id="QFXC01000013">
    <property type="protein sequence ID" value="RDH81361.1"/>
    <property type="molecule type" value="Genomic_DNA"/>
</dbReference>
<dbReference type="Pfam" id="PF13466">
    <property type="entry name" value="STAS_2"/>
    <property type="match status" value="1"/>
</dbReference>
<dbReference type="InterPro" id="IPR058548">
    <property type="entry name" value="MlaB-like_STAS"/>
</dbReference>
<keyword evidence="3" id="KW-1185">Reference proteome</keyword>
<proteinExistence type="predicted"/>
<dbReference type="InterPro" id="IPR002645">
    <property type="entry name" value="STAS_dom"/>
</dbReference>
<dbReference type="PROSITE" id="PS50801">
    <property type="entry name" value="STAS"/>
    <property type="match status" value="1"/>
</dbReference>
<name>A0A370D8Z7_9GAMM</name>
<dbReference type="InterPro" id="IPR036513">
    <property type="entry name" value="STAS_dom_sf"/>
</dbReference>